<feature type="coiled-coil region" evidence="1">
    <location>
        <begin position="36"/>
        <end position="63"/>
    </location>
</feature>
<evidence type="ECO:0000256" key="2">
    <source>
        <dbReference type="SAM" id="MobiDB-lite"/>
    </source>
</evidence>
<feature type="compositionally biased region" description="Polar residues" evidence="2">
    <location>
        <begin position="208"/>
        <end position="222"/>
    </location>
</feature>
<keyword evidence="1" id="KW-0175">Coiled coil</keyword>
<evidence type="ECO:0000313" key="4">
    <source>
        <dbReference type="Proteomes" id="UP000031668"/>
    </source>
</evidence>
<protein>
    <submittedName>
        <fullName evidence="3">Uncharacterized protein</fullName>
    </submittedName>
</protein>
<organism evidence="3 4">
    <name type="scientific">Thelohanellus kitauei</name>
    <name type="common">Myxosporean</name>
    <dbReference type="NCBI Taxonomy" id="669202"/>
    <lineage>
        <taxon>Eukaryota</taxon>
        <taxon>Metazoa</taxon>
        <taxon>Cnidaria</taxon>
        <taxon>Myxozoa</taxon>
        <taxon>Myxosporea</taxon>
        <taxon>Bivalvulida</taxon>
        <taxon>Platysporina</taxon>
        <taxon>Myxobolidae</taxon>
        <taxon>Thelohanellus</taxon>
    </lineage>
</organism>
<dbReference type="AlphaFoldDB" id="A0A0C2M7W9"/>
<accession>A0A0C2M7W9</accession>
<proteinExistence type="predicted"/>
<gene>
    <name evidence="3" type="ORF">RF11_01826</name>
</gene>
<dbReference type="Proteomes" id="UP000031668">
    <property type="component" value="Unassembled WGS sequence"/>
</dbReference>
<reference evidence="3 4" key="1">
    <citation type="journal article" date="2014" name="Genome Biol. Evol.">
        <title>The genome of the myxosporean Thelohanellus kitauei shows adaptations to nutrient acquisition within its fish host.</title>
        <authorList>
            <person name="Yang Y."/>
            <person name="Xiong J."/>
            <person name="Zhou Z."/>
            <person name="Huo F."/>
            <person name="Miao W."/>
            <person name="Ran C."/>
            <person name="Liu Y."/>
            <person name="Zhang J."/>
            <person name="Feng J."/>
            <person name="Wang M."/>
            <person name="Wang M."/>
            <person name="Wang L."/>
            <person name="Yao B."/>
        </authorList>
    </citation>
    <scope>NUCLEOTIDE SEQUENCE [LARGE SCALE GENOMIC DNA]</scope>
    <source>
        <strain evidence="3">Wuqing</strain>
    </source>
</reference>
<feature type="compositionally biased region" description="Basic and acidic residues" evidence="2">
    <location>
        <begin position="163"/>
        <end position="180"/>
    </location>
</feature>
<dbReference type="EMBL" id="JWZT01004773">
    <property type="protein sequence ID" value="KII63080.1"/>
    <property type="molecule type" value="Genomic_DNA"/>
</dbReference>
<feature type="region of interest" description="Disordered" evidence="2">
    <location>
        <begin position="208"/>
        <end position="249"/>
    </location>
</feature>
<sequence>MNHPVDLIVPSESVSRTINAAIESLKTLVSHSSKVFEHLETRIKALENEIEGINKCMKKVQGKIDAKPTNITVYNANLDFNADYETQSLNDIYELCQEFNSSSQISAEFVDTLEDYLAAFNNVEIRKLPIDSPDLSKSNKSSVESNEEVGLVPVIEVQTDGGLMDKRPAQKDKNEIKVESDSDPIPFSLLSDISRAFWHENNSKITRQSNLRPLQKQDVQSQKMEDVKNEPSEASNSLKGRFSKRPKTAKKTYSVVDSNTIPEAPIFSSVCEGSTVKKAGNLRENTIVTNSGSVRGLLADIRNAKGGKGLIKLKSVDVSTMRKVESSCDKPGDLFDSLVERLKQRRQFIKEAEESKFASQPIRKLSKQSLDNVAPLSEIEEF</sequence>
<feature type="region of interest" description="Disordered" evidence="2">
    <location>
        <begin position="160"/>
        <end position="181"/>
    </location>
</feature>
<keyword evidence="4" id="KW-1185">Reference proteome</keyword>
<comment type="caution">
    <text evidence="3">The sequence shown here is derived from an EMBL/GenBank/DDBJ whole genome shotgun (WGS) entry which is preliminary data.</text>
</comment>
<name>A0A0C2M7W9_THEKT</name>
<evidence type="ECO:0000256" key="1">
    <source>
        <dbReference type="SAM" id="Coils"/>
    </source>
</evidence>
<evidence type="ECO:0000313" key="3">
    <source>
        <dbReference type="EMBL" id="KII63080.1"/>
    </source>
</evidence>